<sequence length="89" mass="10045">MKLKVYPDKRALESGGFSTNIWDNRAVDGVNLNVRAGSIEESLVCRAEKPDNLHYINTISDLVTAFRNLTSFGNIAMHAYMRRTLISKK</sequence>
<keyword evidence="2" id="KW-1185">Reference proteome</keyword>
<evidence type="ECO:0000313" key="1">
    <source>
        <dbReference type="EMBL" id="PKR84622.1"/>
    </source>
</evidence>
<evidence type="ECO:0000313" key="2">
    <source>
        <dbReference type="Proteomes" id="UP000233440"/>
    </source>
</evidence>
<accession>A0A2N3LJ20</accession>
<gene>
    <name evidence="1" type="ORF">CWO92_12995</name>
</gene>
<protein>
    <submittedName>
        <fullName evidence="1">Uncharacterized protein</fullName>
    </submittedName>
</protein>
<dbReference type="AlphaFoldDB" id="A0A2N3LJ20"/>
<dbReference type="EMBL" id="PIQO01000009">
    <property type="protein sequence ID" value="PKR84622.1"/>
    <property type="molecule type" value="Genomic_DNA"/>
</dbReference>
<dbReference type="RefSeq" id="WP_101354646.1">
    <property type="nucleotide sequence ID" value="NZ_PIQO01000009.1"/>
</dbReference>
<organism evidence="1 2">
    <name type="scientific">Heyndrickxia camelliae</name>
    <dbReference type="NCBI Taxonomy" id="1707093"/>
    <lineage>
        <taxon>Bacteria</taxon>
        <taxon>Bacillati</taxon>
        <taxon>Bacillota</taxon>
        <taxon>Bacilli</taxon>
        <taxon>Bacillales</taxon>
        <taxon>Bacillaceae</taxon>
        <taxon>Heyndrickxia</taxon>
    </lineage>
</organism>
<name>A0A2N3LJ20_9BACI</name>
<dbReference type="Proteomes" id="UP000233440">
    <property type="component" value="Unassembled WGS sequence"/>
</dbReference>
<reference evidence="1 2" key="1">
    <citation type="submission" date="2017-11" db="EMBL/GenBank/DDBJ databases">
        <title>Bacillus camelliae sp. nov., isolated from pu'er tea.</title>
        <authorList>
            <person name="Niu L."/>
        </authorList>
    </citation>
    <scope>NUCLEOTIDE SEQUENCE [LARGE SCALE GENOMIC DNA]</scope>
    <source>
        <strain evidence="1 2">7578-1</strain>
    </source>
</reference>
<comment type="caution">
    <text evidence="1">The sequence shown here is derived from an EMBL/GenBank/DDBJ whole genome shotgun (WGS) entry which is preliminary data.</text>
</comment>
<proteinExistence type="predicted"/>